<dbReference type="OrthoDB" id="1243425at2759"/>
<name>A0A1U7YG77_NICSY</name>
<accession>A0A1U7YG77</accession>
<organism evidence="2 3">
    <name type="scientific">Nicotiana sylvestris</name>
    <name type="common">Wood tobacco</name>
    <name type="synonym">South American tobacco</name>
    <dbReference type="NCBI Taxonomy" id="4096"/>
    <lineage>
        <taxon>Eukaryota</taxon>
        <taxon>Viridiplantae</taxon>
        <taxon>Streptophyta</taxon>
        <taxon>Embryophyta</taxon>
        <taxon>Tracheophyta</taxon>
        <taxon>Spermatophyta</taxon>
        <taxon>Magnoliopsida</taxon>
        <taxon>eudicotyledons</taxon>
        <taxon>Gunneridae</taxon>
        <taxon>Pentapetalae</taxon>
        <taxon>asterids</taxon>
        <taxon>lamiids</taxon>
        <taxon>Solanales</taxon>
        <taxon>Solanaceae</taxon>
        <taxon>Nicotianoideae</taxon>
        <taxon>Nicotianeae</taxon>
        <taxon>Nicotiana</taxon>
    </lineage>
</organism>
<sequence>MIVMQYEMKFSELSYHVVWLFPTDSERIRRFIDDLTFQLRVLMTKERVSGAIFNEVVNISREIESVRSQERVEREAKRGRPYKHAETAFAVHRGESSGHGSNSSQQGHLSLTALPIHSSSHAPST</sequence>
<dbReference type="AlphaFoldDB" id="A0A1U7YG77"/>
<feature type="compositionally biased region" description="Low complexity" evidence="1">
    <location>
        <begin position="98"/>
        <end position="111"/>
    </location>
</feature>
<keyword evidence="2" id="KW-1185">Reference proteome</keyword>
<protein>
    <submittedName>
        <fullName evidence="3">Uncharacterized protein LOC104248541</fullName>
    </submittedName>
</protein>
<gene>
    <name evidence="3" type="primary">LOC104248541</name>
</gene>
<feature type="region of interest" description="Disordered" evidence="1">
    <location>
        <begin position="91"/>
        <end position="125"/>
    </location>
</feature>
<reference evidence="2" key="1">
    <citation type="journal article" date="2013" name="Genome Biol.">
        <title>Reference genomes and transcriptomes of Nicotiana sylvestris and Nicotiana tomentosiformis.</title>
        <authorList>
            <person name="Sierro N."/>
            <person name="Battey J.N."/>
            <person name="Ouadi S."/>
            <person name="Bovet L."/>
            <person name="Goepfert S."/>
            <person name="Bakaher N."/>
            <person name="Peitsch M.C."/>
            <person name="Ivanov N.V."/>
        </authorList>
    </citation>
    <scope>NUCLEOTIDE SEQUENCE [LARGE SCALE GENOMIC DNA]</scope>
</reference>
<reference evidence="3" key="2">
    <citation type="submission" date="2025-08" db="UniProtKB">
        <authorList>
            <consortium name="RefSeq"/>
        </authorList>
    </citation>
    <scope>IDENTIFICATION</scope>
    <source>
        <tissue evidence="3">Leaf</tissue>
    </source>
</reference>
<evidence type="ECO:0000313" key="2">
    <source>
        <dbReference type="Proteomes" id="UP000189701"/>
    </source>
</evidence>
<dbReference type="Proteomes" id="UP000189701">
    <property type="component" value="Unplaced"/>
</dbReference>
<dbReference type="RefSeq" id="XP_009803112.1">
    <property type="nucleotide sequence ID" value="XM_009804810.1"/>
</dbReference>
<proteinExistence type="predicted"/>
<evidence type="ECO:0000256" key="1">
    <source>
        <dbReference type="SAM" id="MobiDB-lite"/>
    </source>
</evidence>
<evidence type="ECO:0000313" key="3">
    <source>
        <dbReference type="RefSeq" id="XP_009803112.1"/>
    </source>
</evidence>